<evidence type="ECO:0000256" key="4">
    <source>
        <dbReference type="ARBA" id="ARBA00022917"/>
    </source>
</evidence>
<name>A0AAU7QSK0_9FLAO</name>
<keyword evidence="6" id="KW-0812">Transmembrane</keyword>
<dbReference type="Pfam" id="PF19302">
    <property type="entry name" value="DUF5915"/>
    <property type="match status" value="1"/>
</dbReference>
<keyword evidence="5" id="KW-0030">Aminoacyl-tRNA synthetase</keyword>
<keyword evidence="1" id="KW-0436">Ligase</keyword>
<keyword evidence="2" id="KW-0547">Nucleotide-binding</keyword>
<dbReference type="AlphaFoldDB" id="A0AAU7QSK0"/>
<dbReference type="GO" id="GO:0006428">
    <property type="term" value="P:isoleucyl-tRNA aminoacylation"/>
    <property type="evidence" value="ECO:0007669"/>
    <property type="project" value="TreeGrafter"/>
</dbReference>
<dbReference type="PANTHER" id="PTHR42780">
    <property type="entry name" value="SOLEUCYL-TRNA SYNTHETASE"/>
    <property type="match status" value="1"/>
</dbReference>
<dbReference type="GO" id="GO:0004822">
    <property type="term" value="F:isoleucine-tRNA ligase activity"/>
    <property type="evidence" value="ECO:0007669"/>
    <property type="project" value="InterPro"/>
</dbReference>
<sequence>MYKKNIYNILYLNIKIFLKLLYPITPYISVYILKLLFYNKQILYPIYKKKYINNTIEKIMYIIRKICSIIFSIRKKNKLKVRLPLLSVNIFIKIKNKNLKNKYYKNIKKIIKKETNIKKIFFLTEDKYYIFKYKILPNYRILGPKYKKKIINILDIINKLTQKNIIYLYNNKNIKIYYNNKKYIIYKKEVKFILLNDNNIYTYINKKKKIYIKILLNLILNIKLIKEAFIKDFINKIQKFRKINNFNIIKKIIIYIICNLFIKKIIKSFFLLLKKELLIIKIIYIINYKKKFIKIYIK</sequence>
<dbReference type="SUPFAM" id="SSF47323">
    <property type="entry name" value="Anticodon-binding domain of a subclass of class I aminoacyl-tRNA synthetases"/>
    <property type="match status" value="1"/>
</dbReference>
<dbReference type="EMBL" id="CP157895">
    <property type="protein sequence ID" value="XBT18590.1"/>
    <property type="molecule type" value="Genomic_DNA"/>
</dbReference>
<evidence type="ECO:0000256" key="5">
    <source>
        <dbReference type="ARBA" id="ARBA00023146"/>
    </source>
</evidence>
<proteinExistence type="predicted"/>
<dbReference type="InterPro" id="IPR023586">
    <property type="entry name" value="Ile-tRNA-ligase_type2"/>
</dbReference>
<dbReference type="Pfam" id="PF08264">
    <property type="entry name" value="Anticodon_1"/>
    <property type="match status" value="1"/>
</dbReference>
<reference evidence="8" key="1">
    <citation type="submission" date="2024-06" db="EMBL/GenBank/DDBJ databases">
        <title>Diversity, functionality, and evolutionary history of bacterial symbionts in false click beetles (Coleoptera, Throscidae).</title>
        <authorList>
            <person name="Wierz J.C."/>
            <person name="Malm H."/>
            <person name="Kaltenpoth M."/>
            <person name="Engl T."/>
        </authorList>
    </citation>
    <scope>NUCLEOTIDE SEQUENCE</scope>
    <source>
        <strain evidence="8">Tder</strain>
    </source>
</reference>
<accession>A0AAU7QSK0</accession>
<evidence type="ECO:0000313" key="8">
    <source>
        <dbReference type="EMBL" id="XBT18590.1"/>
    </source>
</evidence>
<feature type="transmembrane region" description="Helical" evidence="6">
    <location>
        <begin position="20"/>
        <end position="39"/>
    </location>
</feature>
<dbReference type="InterPro" id="IPR009080">
    <property type="entry name" value="tRNAsynth_Ia_anticodon-bd"/>
</dbReference>
<keyword evidence="3" id="KW-0067">ATP-binding</keyword>
<evidence type="ECO:0000256" key="2">
    <source>
        <dbReference type="ARBA" id="ARBA00022741"/>
    </source>
</evidence>
<evidence type="ECO:0000259" key="7">
    <source>
        <dbReference type="Pfam" id="PF08264"/>
    </source>
</evidence>
<organism evidence="8">
    <name type="scientific">Candidatus Shikimatogenerans sp. Tder</name>
    <dbReference type="NCBI Taxonomy" id="3158566"/>
    <lineage>
        <taxon>Bacteria</taxon>
        <taxon>Pseudomonadati</taxon>
        <taxon>Bacteroidota</taxon>
        <taxon>Flavobacteriia</taxon>
        <taxon>Flavobacteriales</taxon>
        <taxon>Candidatus Shikimatogenerans</taxon>
    </lineage>
</organism>
<protein>
    <submittedName>
        <fullName evidence="8">DUF5915 domain-containing protein</fullName>
    </submittedName>
</protein>
<evidence type="ECO:0000256" key="1">
    <source>
        <dbReference type="ARBA" id="ARBA00022598"/>
    </source>
</evidence>
<dbReference type="GO" id="GO:0005524">
    <property type="term" value="F:ATP binding"/>
    <property type="evidence" value="ECO:0007669"/>
    <property type="project" value="UniProtKB-KW"/>
</dbReference>
<gene>
    <name evidence="8" type="ORF">ABNO82_00190</name>
</gene>
<feature type="domain" description="Methionyl/Valyl/Leucyl/Isoleucyl-tRNA synthetase anticodon-binding" evidence="7">
    <location>
        <begin position="6"/>
        <end position="87"/>
    </location>
</feature>
<evidence type="ECO:0000256" key="6">
    <source>
        <dbReference type="SAM" id="Phobius"/>
    </source>
</evidence>
<dbReference type="PANTHER" id="PTHR42780:SF1">
    <property type="entry name" value="ISOLEUCINE--TRNA LIGASE, CYTOPLASMIC"/>
    <property type="match status" value="1"/>
</dbReference>
<keyword evidence="4" id="KW-0648">Protein biosynthesis</keyword>
<keyword evidence="6" id="KW-1133">Transmembrane helix</keyword>
<keyword evidence="6" id="KW-0472">Membrane</keyword>
<dbReference type="InterPro" id="IPR013155">
    <property type="entry name" value="M/V/L/I-tRNA-synth_anticd-bd"/>
</dbReference>
<evidence type="ECO:0000256" key="3">
    <source>
        <dbReference type="ARBA" id="ARBA00022840"/>
    </source>
</evidence>